<dbReference type="NCBIfam" id="TIGR00377">
    <property type="entry name" value="ant_ant_sig"/>
    <property type="match status" value="1"/>
</dbReference>
<feature type="domain" description="STAS" evidence="3">
    <location>
        <begin position="19"/>
        <end position="104"/>
    </location>
</feature>
<dbReference type="PANTHER" id="PTHR33495">
    <property type="entry name" value="ANTI-SIGMA FACTOR ANTAGONIST TM_1081-RELATED-RELATED"/>
    <property type="match status" value="1"/>
</dbReference>
<reference evidence="4" key="1">
    <citation type="submission" date="2021-01" db="EMBL/GenBank/DDBJ databases">
        <title>Whole genome shotgun sequence of Actinoplanes ferrugineus NBRC 15555.</title>
        <authorList>
            <person name="Komaki H."/>
            <person name="Tamura T."/>
        </authorList>
    </citation>
    <scope>NUCLEOTIDE SEQUENCE</scope>
    <source>
        <strain evidence="4">NBRC 15555</strain>
    </source>
</reference>
<comment type="caution">
    <text evidence="4">The sequence shown here is derived from an EMBL/GenBank/DDBJ whole genome shotgun (WGS) entry which is preliminary data.</text>
</comment>
<protein>
    <recommendedName>
        <fullName evidence="2">Anti-sigma factor antagonist</fullName>
    </recommendedName>
</protein>
<dbReference type="InterPro" id="IPR003658">
    <property type="entry name" value="Anti-sigma_ant"/>
</dbReference>
<dbReference type="InterPro" id="IPR036513">
    <property type="entry name" value="STAS_dom_sf"/>
</dbReference>
<dbReference type="InterPro" id="IPR058548">
    <property type="entry name" value="MlaB-like_STAS"/>
</dbReference>
<keyword evidence="5" id="KW-1185">Reference proteome</keyword>
<dbReference type="SUPFAM" id="SSF52091">
    <property type="entry name" value="SpoIIaa-like"/>
    <property type="match status" value="1"/>
</dbReference>
<evidence type="ECO:0000313" key="5">
    <source>
        <dbReference type="Proteomes" id="UP000598174"/>
    </source>
</evidence>
<evidence type="ECO:0000256" key="2">
    <source>
        <dbReference type="RuleBase" id="RU003749"/>
    </source>
</evidence>
<dbReference type="RefSeq" id="WP_203816797.1">
    <property type="nucleotide sequence ID" value="NZ_BAAABP010000007.1"/>
</dbReference>
<dbReference type="AlphaFoldDB" id="A0A919J0M6"/>
<evidence type="ECO:0000313" key="4">
    <source>
        <dbReference type="EMBL" id="GIE10239.1"/>
    </source>
</evidence>
<dbReference type="EMBL" id="BOMM01000014">
    <property type="protein sequence ID" value="GIE10239.1"/>
    <property type="molecule type" value="Genomic_DNA"/>
</dbReference>
<evidence type="ECO:0000259" key="3">
    <source>
        <dbReference type="PROSITE" id="PS50801"/>
    </source>
</evidence>
<dbReference type="Proteomes" id="UP000598174">
    <property type="component" value="Unassembled WGS sequence"/>
</dbReference>
<dbReference type="GO" id="GO:0043856">
    <property type="term" value="F:anti-sigma factor antagonist activity"/>
    <property type="evidence" value="ECO:0007669"/>
    <property type="project" value="InterPro"/>
</dbReference>
<dbReference type="Gene3D" id="3.30.750.24">
    <property type="entry name" value="STAS domain"/>
    <property type="match status" value="1"/>
</dbReference>
<evidence type="ECO:0000256" key="1">
    <source>
        <dbReference type="ARBA" id="ARBA00009013"/>
    </source>
</evidence>
<dbReference type="PROSITE" id="PS50801">
    <property type="entry name" value="STAS"/>
    <property type="match status" value="1"/>
</dbReference>
<accession>A0A919J0M6</accession>
<dbReference type="Pfam" id="PF13466">
    <property type="entry name" value="STAS_2"/>
    <property type="match status" value="1"/>
</dbReference>
<sequence length="104" mass="10791">MADSYKIGQERAADGAATLLHISGELDITARDDLEDAILAALRAGGDVVVDLAGVTFLDSEALGALIDGYNEARARPAGFRVVNARGLVARVLRVSGAHEIFGA</sequence>
<dbReference type="PANTHER" id="PTHR33495:SF2">
    <property type="entry name" value="ANTI-SIGMA FACTOR ANTAGONIST TM_1081-RELATED"/>
    <property type="match status" value="1"/>
</dbReference>
<dbReference type="InterPro" id="IPR002645">
    <property type="entry name" value="STAS_dom"/>
</dbReference>
<proteinExistence type="inferred from homology"/>
<organism evidence="4 5">
    <name type="scientific">Paractinoplanes ferrugineus</name>
    <dbReference type="NCBI Taxonomy" id="113564"/>
    <lineage>
        <taxon>Bacteria</taxon>
        <taxon>Bacillati</taxon>
        <taxon>Actinomycetota</taxon>
        <taxon>Actinomycetes</taxon>
        <taxon>Micromonosporales</taxon>
        <taxon>Micromonosporaceae</taxon>
        <taxon>Paractinoplanes</taxon>
    </lineage>
</organism>
<dbReference type="CDD" id="cd07043">
    <property type="entry name" value="STAS_anti-anti-sigma_factors"/>
    <property type="match status" value="1"/>
</dbReference>
<gene>
    <name evidence="4" type="ORF">Afe05nite_20790</name>
</gene>
<name>A0A919J0M6_9ACTN</name>
<comment type="similarity">
    <text evidence="1 2">Belongs to the anti-sigma-factor antagonist family.</text>
</comment>